<keyword evidence="5 8" id="KW-0862">Zinc</keyword>
<comment type="subunit">
    <text evidence="8">Component of the spliceosome. Present in the activated B complex, the catalytically activated B* complex which catalyzes the branching, the catalytic step 1 C complex catalyzing the exon ligation, and the postcatalytic P complex containing the ligated exons (mRNA) and the excised lariat intron.</text>
</comment>
<keyword evidence="6" id="KW-0508">mRNA splicing</keyword>
<evidence type="ECO:0000256" key="2">
    <source>
        <dbReference type="ARBA" id="ARBA00022664"/>
    </source>
</evidence>
<name>D3BTV0_HETP5</name>
<dbReference type="FunCoup" id="D3BTV0">
    <property type="interactions" value="220"/>
</dbReference>
<dbReference type="OMA" id="PWRETDE"/>
<evidence type="ECO:0000256" key="9">
    <source>
        <dbReference type="SAM" id="MobiDB-lite"/>
    </source>
</evidence>
<gene>
    <name evidence="10" type="primary">ccdc94</name>
    <name evidence="10" type="ORF">PPL_11210</name>
</gene>
<dbReference type="RefSeq" id="XP_020427270.1">
    <property type="nucleotide sequence ID" value="XM_020581967.1"/>
</dbReference>
<dbReference type="PANTHER" id="PTHR12111:SF1">
    <property type="entry name" value="SPLICING FACTOR YJU2"/>
    <property type="match status" value="1"/>
</dbReference>
<evidence type="ECO:0000256" key="1">
    <source>
        <dbReference type="ARBA" id="ARBA00004123"/>
    </source>
</evidence>
<protein>
    <recommendedName>
        <fullName evidence="8">Splicing factor YJU2</fullName>
    </recommendedName>
</protein>
<dbReference type="GO" id="GO:0071006">
    <property type="term" value="C:U2-type catalytic step 1 spliceosome"/>
    <property type="evidence" value="ECO:0007669"/>
    <property type="project" value="UniProtKB-UniRule"/>
</dbReference>
<evidence type="ECO:0000256" key="6">
    <source>
        <dbReference type="ARBA" id="ARBA00023187"/>
    </source>
</evidence>
<dbReference type="InterPro" id="IPR043701">
    <property type="entry name" value="Yju2"/>
</dbReference>
<dbReference type="GeneID" id="31366678"/>
<evidence type="ECO:0000313" key="11">
    <source>
        <dbReference type="Proteomes" id="UP000001396"/>
    </source>
</evidence>
<dbReference type="GO" id="GO:0000349">
    <property type="term" value="P:generation of catalytic spliceosome for first transesterification step"/>
    <property type="evidence" value="ECO:0007669"/>
    <property type="project" value="UniProtKB-UniRule"/>
</dbReference>
<dbReference type="GO" id="GO:0046872">
    <property type="term" value="F:metal ion binding"/>
    <property type="evidence" value="ECO:0007669"/>
    <property type="project" value="UniProtKB-KW"/>
</dbReference>
<comment type="subcellular location">
    <subcellularLocation>
        <location evidence="1 8">Nucleus</location>
    </subcellularLocation>
</comment>
<dbReference type="AlphaFoldDB" id="D3BTV0"/>
<feature type="compositionally biased region" description="Low complexity" evidence="9">
    <location>
        <begin position="226"/>
        <end position="239"/>
    </location>
</feature>
<evidence type="ECO:0000256" key="3">
    <source>
        <dbReference type="ARBA" id="ARBA00022723"/>
    </source>
</evidence>
<comment type="caution">
    <text evidence="10">The sequence shown here is derived from an EMBL/GenBank/DDBJ whole genome shotgun (WGS) entry which is preliminary data.</text>
</comment>
<sequence>MGERKVISKYYPPEFDPSKIPRAKGVKKSNTIKVTMMLPMSIRCNTCGEYLGRGTKFNSRKETVEGENYLGLKIFRFYLRCKKCAAELSIRTDPKNSEYVCESGATRNYEPWRETDEDREERLKREKEEEGDAMKALENRTLDSKREMEILDALDELKDISARNAEIDPEMLLQYSLRKQEELDQINDLEDQALIYETFGKSGGGGGTGDSSTLSIKRIEDKDPPLTDLLESETSSLEQQDNKKKEKTSLLKGIKLTVNNNQDNNNNNKKRTINQVDNESKENELDKKLKPTTTTTTPTQTTSSLFAEYGSDDEDD</sequence>
<feature type="binding site" evidence="8">
    <location>
        <position position="47"/>
    </location>
    <ligand>
        <name>Zn(2+)</name>
        <dbReference type="ChEBI" id="CHEBI:29105"/>
    </ligand>
</feature>
<feature type="binding site" evidence="8">
    <location>
        <position position="84"/>
    </location>
    <ligand>
        <name>Zn(2+)</name>
        <dbReference type="ChEBI" id="CHEBI:29105"/>
    </ligand>
</feature>
<dbReference type="HAMAP" id="MF_03226">
    <property type="entry name" value="YJU2"/>
    <property type="match status" value="1"/>
</dbReference>
<evidence type="ECO:0000313" key="10">
    <source>
        <dbReference type="EMBL" id="EFA75136.1"/>
    </source>
</evidence>
<dbReference type="PANTHER" id="PTHR12111">
    <property type="entry name" value="SPLICING FACTOR YJU2"/>
    <property type="match status" value="1"/>
</dbReference>
<keyword evidence="2" id="KW-0507">mRNA processing</keyword>
<keyword evidence="3 8" id="KW-0479">Metal-binding</keyword>
<evidence type="ECO:0000256" key="8">
    <source>
        <dbReference type="HAMAP-Rule" id="MF_03226"/>
    </source>
</evidence>
<comment type="similarity">
    <text evidence="8">Belongs to the CWC16 family. YJU2 subfamily.</text>
</comment>
<dbReference type="Proteomes" id="UP000001396">
    <property type="component" value="Unassembled WGS sequence"/>
</dbReference>
<evidence type="ECO:0000256" key="4">
    <source>
        <dbReference type="ARBA" id="ARBA00022728"/>
    </source>
</evidence>
<keyword evidence="4 8" id="KW-0747">Spliceosome</keyword>
<dbReference type="InterPro" id="IPR007590">
    <property type="entry name" value="Saf4/Yju2"/>
</dbReference>
<evidence type="ECO:0000256" key="5">
    <source>
        <dbReference type="ARBA" id="ARBA00022833"/>
    </source>
</evidence>
<feature type="binding site" evidence="8">
    <location>
        <position position="44"/>
    </location>
    <ligand>
        <name>Zn(2+)</name>
        <dbReference type="ChEBI" id="CHEBI:29105"/>
    </ligand>
</feature>
<comment type="function">
    <text evidence="8">Part of the spliceosome which catalyzes two sequential transesterification reactions, first the excision of the non-coding intron from pre-mRNA and then the ligation of the coding exons to form the mature mRNA. Plays a role in stabilizing the structure of the spliceosome catalytic core and docking of the branch helix into the active site, producing 5'-exon and lariat intron-3'-intermediates.</text>
</comment>
<dbReference type="STRING" id="670386.D3BTV0"/>
<feature type="compositionally biased region" description="Basic and acidic residues" evidence="9">
    <location>
        <begin position="240"/>
        <end position="249"/>
    </location>
</feature>
<accession>D3BTV0</accession>
<feature type="region of interest" description="Disordered" evidence="9">
    <location>
        <begin position="112"/>
        <end position="132"/>
    </location>
</feature>
<feature type="compositionally biased region" description="Basic and acidic residues" evidence="9">
    <location>
        <begin position="278"/>
        <end position="289"/>
    </location>
</feature>
<feature type="binding site" evidence="8">
    <location>
        <position position="81"/>
    </location>
    <ligand>
        <name>Zn(2+)</name>
        <dbReference type="ChEBI" id="CHEBI:29105"/>
    </ligand>
</feature>
<organism evidence="10 11">
    <name type="scientific">Heterostelium pallidum (strain ATCC 26659 / Pp 5 / PN500)</name>
    <name type="common">Cellular slime mold</name>
    <name type="synonym">Polysphondylium pallidum</name>
    <dbReference type="NCBI Taxonomy" id="670386"/>
    <lineage>
        <taxon>Eukaryota</taxon>
        <taxon>Amoebozoa</taxon>
        <taxon>Evosea</taxon>
        <taxon>Eumycetozoa</taxon>
        <taxon>Dictyostelia</taxon>
        <taxon>Acytosteliales</taxon>
        <taxon>Acytosteliaceae</taxon>
        <taxon>Heterostelium</taxon>
    </lineage>
</organism>
<feature type="region of interest" description="Disordered" evidence="9">
    <location>
        <begin position="221"/>
        <end position="316"/>
    </location>
</feature>
<proteinExistence type="inferred from homology"/>
<evidence type="ECO:0000256" key="7">
    <source>
        <dbReference type="ARBA" id="ARBA00023242"/>
    </source>
</evidence>
<keyword evidence="11" id="KW-1185">Reference proteome</keyword>
<dbReference type="EMBL" id="ADBJ01000056">
    <property type="protein sequence ID" value="EFA75136.1"/>
    <property type="molecule type" value="Genomic_DNA"/>
</dbReference>
<keyword evidence="7 8" id="KW-0539">Nucleus</keyword>
<feature type="compositionally biased region" description="Low complexity" evidence="9">
    <location>
        <begin position="291"/>
        <end position="302"/>
    </location>
</feature>
<dbReference type="InParanoid" id="D3BTV0"/>
<dbReference type="Pfam" id="PF04502">
    <property type="entry name" value="Saf4_Yju2"/>
    <property type="match status" value="1"/>
</dbReference>
<reference evidence="10 11" key="1">
    <citation type="journal article" date="2011" name="Genome Res.">
        <title>Phylogeny-wide analysis of social amoeba genomes highlights ancient origins for complex intercellular communication.</title>
        <authorList>
            <person name="Heidel A.J."/>
            <person name="Lawal H.M."/>
            <person name="Felder M."/>
            <person name="Schilde C."/>
            <person name="Helps N.R."/>
            <person name="Tunggal B."/>
            <person name="Rivero F."/>
            <person name="John U."/>
            <person name="Schleicher M."/>
            <person name="Eichinger L."/>
            <person name="Platzer M."/>
            <person name="Noegel A.A."/>
            <person name="Schaap P."/>
            <person name="Gloeckner G."/>
        </authorList>
    </citation>
    <scope>NUCLEOTIDE SEQUENCE [LARGE SCALE GENOMIC DNA]</scope>
    <source>
        <strain evidence="11">ATCC 26659 / Pp 5 / PN500</strain>
    </source>
</reference>